<dbReference type="Pfam" id="PF00563">
    <property type="entry name" value="EAL"/>
    <property type="match status" value="1"/>
</dbReference>
<feature type="modified residue" description="4-aspartylphosphate" evidence="1">
    <location>
        <position position="81"/>
    </location>
</feature>
<dbReference type="InterPro" id="IPR029787">
    <property type="entry name" value="Nucleotide_cyclase"/>
</dbReference>
<dbReference type="InterPro" id="IPR011006">
    <property type="entry name" value="CheY-like_superfamily"/>
</dbReference>
<dbReference type="InterPro" id="IPR001633">
    <property type="entry name" value="EAL_dom"/>
</dbReference>
<dbReference type="InterPro" id="IPR001789">
    <property type="entry name" value="Sig_transdc_resp-reg_receiver"/>
</dbReference>
<dbReference type="NCBIfam" id="TIGR00254">
    <property type="entry name" value="GGDEF"/>
    <property type="match status" value="1"/>
</dbReference>
<dbReference type="OrthoDB" id="9813903at2"/>
<keyword evidence="6" id="KW-1185">Reference proteome</keyword>
<dbReference type="GO" id="GO:0000160">
    <property type="term" value="P:phosphorelay signal transduction system"/>
    <property type="evidence" value="ECO:0007669"/>
    <property type="project" value="InterPro"/>
</dbReference>
<dbReference type="InterPro" id="IPR050706">
    <property type="entry name" value="Cyclic-di-GMP_PDE-like"/>
</dbReference>
<dbReference type="PANTHER" id="PTHR33121">
    <property type="entry name" value="CYCLIC DI-GMP PHOSPHODIESTERASE PDEF"/>
    <property type="match status" value="1"/>
</dbReference>
<feature type="domain" description="EAL" evidence="3">
    <location>
        <begin position="481"/>
        <end position="734"/>
    </location>
</feature>
<dbReference type="Pfam" id="PF11849">
    <property type="entry name" value="DUF3369"/>
    <property type="match status" value="1"/>
</dbReference>
<dbReference type="SMART" id="SM00267">
    <property type="entry name" value="GGDEF"/>
    <property type="match status" value="1"/>
</dbReference>
<dbReference type="GO" id="GO:0071111">
    <property type="term" value="F:cyclic-guanylate-specific phosphodiesterase activity"/>
    <property type="evidence" value="ECO:0007669"/>
    <property type="project" value="InterPro"/>
</dbReference>
<feature type="domain" description="GGDEF" evidence="4">
    <location>
        <begin position="347"/>
        <end position="472"/>
    </location>
</feature>
<evidence type="ECO:0000313" key="5">
    <source>
        <dbReference type="EMBL" id="OWW18104.1"/>
    </source>
</evidence>
<dbReference type="PROSITE" id="PS50110">
    <property type="entry name" value="RESPONSE_REGULATORY"/>
    <property type="match status" value="1"/>
</dbReference>
<dbReference type="Proteomes" id="UP000197535">
    <property type="component" value="Unassembled WGS sequence"/>
</dbReference>
<dbReference type="InterPro" id="IPR043128">
    <property type="entry name" value="Rev_trsase/Diguanyl_cyclase"/>
</dbReference>
<dbReference type="CDD" id="cd01949">
    <property type="entry name" value="GGDEF"/>
    <property type="match status" value="1"/>
</dbReference>
<dbReference type="SUPFAM" id="SSF52172">
    <property type="entry name" value="CheY-like"/>
    <property type="match status" value="1"/>
</dbReference>
<accession>A0A254T601</accession>
<organism evidence="5 6">
    <name type="scientific">Noviherbaspirillum denitrificans</name>
    <dbReference type="NCBI Taxonomy" id="1968433"/>
    <lineage>
        <taxon>Bacteria</taxon>
        <taxon>Pseudomonadati</taxon>
        <taxon>Pseudomonadota</taxon>
        <taxon>Betaproteobacteria</taxon>
        <taxon>Burkholderiales</taxon>
        <taxon>Oxalobacteraceae</taxon>
        <taxon>Noviherbaspirillum</taxon>
    </lineage>
</organism>
<feature type="domain" description="Response regulatory" evidence="2">
    <location>
        <begin position="26"/>
        <end position="150"/>
    </location>
</feature>
<dbReference type="AlphaFoldDB" id="A0A254T601"/>
<dbReference type="InterPro" id="IPR021800">
    <property type="entry name" value="DUF3369"/>
</dbReference>
<dbReference type="EMBL" id="LSTO01000024">
    <property type="protein sequence ID" value="OWW18104.1"/>
    <property type="molecule type" value="Genomic_DNA"/>
</dbReference>
<dbReference type="Gene3D" id="3.40.50.2300">
    <property type="match status" value="1"/>
</dbReference>
<dbReference type="SUPFAM" id="SSF141868">
    <property type="entry name" value="EAL domain-like"/>
    <property type="match status" value="1"/>
</dbReference>
<dbReference type="PANTHER" id="PTHR33121:SF79">
    <property type="entry name" value="CYCLIC DI-GMP PHOSPHODIESTERASE PDED-RELATED"/>
    <property type="match status" value="1"/>
</dbReference>
<dbReference type="Gene3D" id="3.30.70.270">
    <property type="match status" value="1"/>
</dbReference>
<evidence type="ECO:0000313" key="6">
    <source>
        <dbReference type="Proteomes" id="UP000197535"/>
    </source>
</evidence>
<evidence type="ECO:0000259" key="4">
    <source>
        <dbReference type="PROSITE" id="PS50887"/>
    </source>
</evidence>
<protein>
    <submittedName>
        <fullName evidence="5">Response regulator receiver protein</fullName>
    </submittedName>
</protein>
<dbReference type="InterPro" id="IPR035919">
    <property type="entry name" value="EAL_sf"/>
</dbReference>
<dbReference type="SUPFAM" id="SSF55073">
    <property type="entry name" value="Nucleotide cyclase"/>
    <property type="match status" value="1"/>
</dbReference>
<dbReference type="PROSITE" id="PS50883">
    <property type="entry name" value="EAL"/>
    <property type="match status" value="1"/>
</dbReference>
<evidence type="ECO:0000256" key="1">
    <source>
        <dbReference type="PROSITE-ProRule" id="PRU00169"/>
    </source>
</evidence>
<comment type="caution">
    <text evidence="5">The sequence shown here is derived from an EMBL/GenBank/DDBJ whole genome shotgun (WGS) entry which is preliminary data.</text>
</comment>
<sequence>MRPEDEPLDFLDQEPEQAEAGGAAWKLLIVDDDIEVHEATRFAIHDMRIAGRPLQLINAHSAAEAARILEVEREIAVILLDVVMESPNAGLDLVQRIRHQLGLTDVRIILRTGQPGHAPELKVIRDYDINDYKTKSELTHTRLVTALIAAIRSYDQLRTISENRRGLELIVTATPGLMQAQELDSFASNALRLMMSLMHMRGDGIVCVKGGSVGDEKDLEVPQVVAGAGEFAGAAGRPLEALADTEMIAAVRESMARQSHCFAAGYTALFLRAGHRLAVMLVRNQRQLTAVELQLLEIFAANLLSCFDNVSLVERLNYIAYHDPLTRLPNRTRFIEELDKAGAIPAQGHVVCMIDIDRFTDINNALGHAVADQLLIALGQRLGQACPDCHLARIGADTYGLIGAEARLTAEHFLALLQEPFAAGDQLLQISATIGLCRITGIESGDTLFNRADMAFTRARLNPHAGPAYFSPDMEQHTHSRLEMLRQLRRDFYDGRLAVWFQPQVSLADDGVIGLEALARWPDSHGFTHPPQVFIPLAEESGLIVDLGAWILDQSCAAYSRLAARGHAPRRIAVNVSMPQMRRPDFPERVARSLAAHGVPASALELEITESLLLDEPQVVLCNLHALKQAGIQITIDDFGTGYSSLGYLRQLPIDCIKIDRSFIAEIDCGRGDMFAETIISLARKLGAETVAEGVETTAQVSCLRDLGCDTAQGFLYARPMPADELASWMEQRALH</sequence>
<dbReference type="InterPro" id="IPR000160">
    <property type="entry name" value="GGDEF_dom"/>
</dbReference>
<evidence type="ECO:0000259" key="2">
    <source>
        <dbReference type="PROSITE" id="PS50110"/>
    </source>
</evidence>
<dbReference type="Gene3D" id="3.20.20.450">
    <property type="entry name" value="EAL domain"/>
    <property type="match status" value="1"/>
</dbReference>
<dbReference type="SMART" id="SM00052">
    <property type="entry name" value="EAL"/>
    <property type="match status" value="1"/>
</dbReference>
<gene>
    <name evidence="5" type="ORF">AYR66_02975</name>
</gene>
<proteinExistence type="predicted"/>
<keyword evidence="1" id="KW-0597">Phosphoprotein</keyword>
<evidence type="ECO:0000259" key="3">
    <source>
        <dbReference type="PROSITE" id="PS50883"/>
    </source>
</evidence>
<dbReference type="CDD" id="cd01948">
    <property type="entry name" value="EAL"/>
    <property type="match status" value="1"/>
</dbReference>
<name>A0A254T601_9BURK</name>
<dbReference type="PROSITE" id="PS50887">
    <property type="entry name" value="GGDEF"/>
    <property type="match status" value="1"/>
</dbReference>
<dbReference type="Pfam" id="PF00990">
    <property type="entry name" value="GGDEF"/>
    <property type="match status" value="1"/>
</dbReference>
<dbReference type="RefSeq" id="WP_088710743.1">
    <property type="nucleotide sequence ID" value="NZ_LSTO01000024.1"/>
</dbReference>
<reference evidence="5 6" key="1">
    <citation type="submission" date="2016-02" db="EMBL/GenBank/DDBJ databases">
        <authorList>
            <person name="Wen L."/>
            <person name="He K."/>
            <person name="Yang H."/>
        </authorList>
    </citation>
    <scope>NUCLEOTIDE SEQUENCE [LARGE SCALE GENOMIC DNA]</scope>
    <source>
        <strain evidence="5 6">TSA40</strain>
    </source>
</reference>